<comment type="caution">
    <text evidence="7">The sequence shown here is derived from an EMBL/GenBank/DDBJ whole genome shotgun (WGS) entry which is preliminary data.</text>
</comment>
<dbReference type="InterPro" id="IPR050109">
    <property type="entry name" value="HTH-type_TetR-like_transc_reg"/>
</dbReference>
<evidence type="ECO:0000256" key="1">
    <source>
        <dbReference type="ARBA" id="ARBA00022491"/>
    </source>
</evidence>
<organism evidence="7 8">
    <name type="scientific">Umezawaea tangerina</name>
    <dbReference type="NCBI Taxonomy" id="84725"/>
    <lineage>
        <taxon>Bacteria</taxon>
        <taxon>Bacillati</taxon>
        <taxon>Actinomycetota</taxon>
        <taxon>Actinomycetes</taxon>
        <taxon>Pseudonocardiales</taxon>
        <taxon>Pseudonocardiaceae</taxon>
        <taxon>Umezawaea</taxon>
    </lineage>
</organism>
<dbReference type="GO" id="GO:0003700">
    <property type="term" value="F:DNA-binding transcription factor activity"/>
    <property type="evidence" value="ECO:0007669"/>
    <property type="project" value="TreeGrafter"/>
</dbReference>
<dbReference type="InterPro" id="IPR009057">
    <property type="entry name" value="Homeodomain-like_sf"/>
</dbReference>
<dbReference type="Proteomes" id="UP000239494">
    <property type="component" value="Unassembled WGS sequence"/>
</dbReference>
<gene>
    <name evidence="7" type="ORF">CLV43_110308</name>
</gene>
<proteinExistence type="predicted"/>
<evidence type="ECO:0000256" key="5">
    <source>
        <dbReference type="PROSITE-ProRule" id="PRU00335"/>
    </source>
</evidence>
<dbReference type="AlphaFoldDB" id="A0A2T0SVQ6"/>
<evidence type="ECO:0000256" key="4">
    <source>
        <dbReference type="ARBA" id="ARBA00023163"/>
    </source>
</evidence>
<dbReference type="PROSITE" id="PS50977">
    <property type="entry name" value="HTH_TETR_2"/>
    <property type="match status" value="1"/>
</dbReference>
<evidence type="ECO:0000313" key="7">
    <source>
        <dbReference type="EMBL" id="PRY37496.1"/>
    </source>
</evidence>
<evidence type="ECO:0000256" key="3">
    <source>
        <dbReference type="ARBA" id="ARBA00023125"/>
    </source>
</evidence>
<keyword evidence="4" id="KW-0804">Transcription</keyword>
<dbReference type="PANTHER" id="PTHR30055:SF241">
    <property type="entry name" value="TRANSCRIPTIONAL REGULATORY PROTEIN"/>
    <property type="match status" value="1"/>
</dbReference>
<keyword evidence="2" id="KW-0805">Transcription regulation</keyword>
<sequence length="211" mass="23409">MYLDTVTYPNVATERMTRDQSRALTRARLIDAAAELFAERGVNGASVEQIAERAGYSRGAFYGNFADKDDLVLALLERRTEAELDEVRALSGDQEAFRAWHRDRAATVPTWLALRTELWLHALRDDRLRARLADRELFARRAIAGGIDDALTRAGVRPPADLGFLALIAHALEDGLLIQRAIAPEGVSDEVVLDAVDLLCRSWVALARQEG</sequence>
<dbReference type="InterPro" id="IPR039538">
    <property type="entry name" value="BetI_C"/>
</dbReference>
<dbReference type="SUPFAM" id="SSF46689">
    <property type="entry name" value="Homeodomain-like"/>
    <property type="match status" value="1"/>
</dbReference>
<dbReference type="GO" id="GO:0000976">
    <property type="term" value="F:transcription cis-regulatory region binding"/>
    <property type="evidence" value="ECO:0007669"/>
    <property type="project" value="TreeGrafter"/>
</dbReference>
<dbReference type="Pfam" id="PF13977">
    <property type="entry name" value="TetR_C_6"/>
    <property type="match status" value="1"/>
</dbReference>
<keyword evidence="8" id="KW-1185">Reference proteome</keyword>
<reference evidence="7 8" key="1">
    <citation type="submission" date="2018-03" db="EMBL/GenBank/DDBJ databases">
        <title>Genomic Encyclopedia of Archaeal and Bacterial Type Strains, Phase II (KMG-II): from individual species to whole genera.</title>
        <authorList>
            <person name="Goeker M."/>
        </authorList>
    </citation>
    <scope>NUCLEOTIDE SEQUENCE [LARGE SCALE GENOMIC DNA]</scope>
    <source>
        <strain evidence="7 8">DSM 44720</strain>
    </source>
</reference>
<dbReference type="EMBL" id="PVTF01000010">
    <property type="protein sequence ID" value="PRY37496.1"/>
    <property type="molecule type" value="Genomic_DNA"/>
</dbReference>
<evidence type="ECO:0000256" key="2">
    <source>
        <dbReference type="ARBA" id="ARBA00023015"/>
    </source>
</evidence>
<dbReference type="SUPFAM" id="SSF48498">
    <property type="entry name" value="Tetracyclin repressor-like, C-terminal domain"/>
    <property type="match status" value="1"/>
</dbReference>
<keyword evidence="3 5" id="KW-0238">DNA-binding</keyword>
<evidence type="ECO:0000313" key="8">
    <source>
        <dbReference type="Proteomes" id="UP000239494"/>
    </source>
</evidence>
<dbReference type="InterPro" id="IPR036271">
    <property type="entry name" value="Tet_transcr_reg_TetR-rel_C_sf"/>
</dbReference>
<keyword evidence="1" id="KW-0678">Repressor</keyword>
<dbReference type="PANTHER" id="PTHR30055">
    <property type="entry name" value="HTH-TYPE TRANSCRIPTIONAL REGULATOR RUTR"/>
    <property type="match status" value="1"/>
</dbReference>
<dbReference type="InterPro" id="IPR001647">
    <property type="entry name" value="HTH_TetR"/>
</dbReference>
<feature type="DNA-binding region" description="H-T-H motif" evidence="5">
    <location>
        <begin position="46"/>
        <end position="65"/>
    </location>
</feature>
<dbReference type="Gene3D" id="1.10.357.10">
    <property type="entry name" value="Tetracycline Repressor, domain 2"/>
    <property type="match status" value="1"/>
</dbReference>
<dbReference type="Pfam" id="PF00440">
    <property type="entry name" value="TetR_N"/>
    <property type="match status" value="1"/>
</dbReference>
<dbReference type="PRINTS" id="PR00455">
    <property type="entry name" value="HTHTETR"/>
</dbReference>
<accession>A0A2T0SVQ6</accession>
<protein>
    <submittedName>
        <fullName evidence="7">TetR family transcriptional regulator</fullName>
    </submittedName>
</protein>
<name>A0A2T0SVQ6_9PSEU</name>
<evidence type="ECO:0000259" key="6">
    <source>
        <dbReference type="PROSITE" id="PS50977"/>
    </source>
</evidence>
<feature type="domain" description="HTH tetR-type" evidence="6">
    <location>
        <begin position="23"/>
        <end position="83"/>
    </location>
</feature>